<proteinExistence type="predicted"/>
<evidence type="ECO:0008006" key="4">
    <source>
        <dbReference type="Google" id="ProtNLM"/>
    </source>
</evidence>
<evidence type="ECO:0000313" key="3">
    <source>
        <dbReference type="Proteomes" id="UP000520291"/>
    </source>
</evidence>
<dbReference type="AlphaFoldDB" id="A0A7X9SEK8"/>
<dbReference type="RefSeq" id="WP_168948203.1">
    <property type="nucleotide sequence ID" value="NZ_JABAGL010000032.1"/>
</dbReference>
<organism evidence="2 3">
    <name type="scientific">Bacteroides eggerthii</name>
    <dbReference type="NCBI Taxonomy" id="28111"/>
    <lineage>
        <taxon>Bacteria</taxon>
        <taxon>Pseudomonadati</taxon>
        <taxon>Bacteroidota</taxon>
        <taxon>Bacteroidia</taxon>
        <taxon>Bacteroidales</taxon>
        <taxon>Bacteroidaceae</taxon>
        <taxon>Bacteroides</taxon>
    </lineage>
</organism>
<evidence type="ECO:0000256" key="1">
    <source>
        <dbReference type="SAM" id="SignalP"/>
    </source>
</evidence>
<evidence type="ECO:0000313" key="2">
    <source>
        <dbReference type="EMBL" id="NME87817.1"/>
    </source>
</evidence>
<sequence>MKIFRLLATSLLVGLSMGVSSCNNEVKSSDLEDRVDENGKYIVYKKGDNNPFTGISSAPIRRCNKYLFSNRLG</sequence>
<accession>A0A7X9SEK8</accession>
<gene>
    <name evidence="2" type="ORF">HF841_17665</name>
</gene>
<name>A0A7X9SEK8_9BACE</name>
<keyword evidence="1" id="KW-0732">Signal</keyword>
<dbReference type="Proteomes" id="UP000520291">
    <property type="component" value="Unassembled WGS sequence"/>
</dbReference>
<comment type="caution">
    <text evidence="2">The sequence shown here is derived from an EMBL/GenBank/DDBJ whole genome shotgun (WGS) entry which is preliminary data.</text>
</comment>
<dbReference type="PROSITE" id="PS51257">
    <property type="entry name" value="PROKAR_LIPOPROTEIN"/>
    <property type="match status" value="1"/>
</dbReference>
<feature type="chain" id="PRO_5030553045" description="Lipoprotein" evidence="1">
    <location>
        <begin position="22"/>
        <end position="73"/>
    </location>
</feature>
<protein>
    <recommendedName>
        <fullName evidence="4">Lipoprotein</fullName>
    </recommendedName>
</protein>
<dbReference type="EMBL" id="JABAGL010000032">
    <property type="protein sequence ID" value="NME87817.1"/>
    <property type="molecule type" value="Genomic_DNA"/>
</dbReference>
<feature type="signal peptide" evidence="1">
    <location>
        <begin position="1"/>
        <end position="21"/>
    </location>
</feature>
<reference evidence="2 3" key="1">
    <citation type="submission" date="2020-04" db="EMBL/GenBank/DDBJ databases">
        <authorList>
            <person name="Hitch T.C.A."/>
            <person name="Wylensek D."/>
            <person name="Clavel T."/>
        </authorList>
    </citation>
    <scope>NUCLEOTIDE SEQUENCE [LARGE SCALE GENOMIC DNA]</scope>
    <source>
        <strain evidence="2 3">WCA3-601-WT-5E</strain>
    </source>
</reference>